<protein>
    <submittedName>
        <fullName evidence="4">Capsid protein, T4-like bacteriophage</fullName>
    </submittedName>
</protein>
<evidence type="ECO:0000256" key="3">
    <source>
        <dbReference type="ARBA" id="ARBA00022844"/>
    </source>
</evidence>
<dbReference type="InterPro" id="IPR010762">
    <property type="entry name" value="Gp23/Gp24_T4-like"/>
</dbReference>
<comment type="subcellular location">
    <subcellularLocation>
        <location evidence="1">Virion</location>
    </subcellularLocation>
</comment>
<proteinExistence type="predicted"/>
<gene>
    <name evidence="4" type="ORF">UFOVP450_185</name>
</gene>
<reference evidence="4" key="1">
    <citation type="submission" date="2020-04" db="EMBL/GenBank/DDBJ databases">
        <authorList>
            <person name="Chiriac C."/>
            <person name="Salcher M."/>
            <person name="Ghai R."/>
            <person name="Kavagutti S V."/>
        </authorList>
    </citation>
    <scope>NUCLEOTIDE SEQUENCE</scope>
</reference>
<name>A0A6J5MEU4_9CAUD</name>
<dbReference type="GO" id="GO:0019028">
    <property type="term" value="C:viral capsid"/>
    <property type="evidence" value="ECO:0007669"/>
    <property type="project" value="UniProtKB-KW"/>
</dbReference>
<evidence type="ECO:0000256" key="1">
    <source>
        <dbReference type="ARBA" id="ARBA00004328"/>
    </source>
</evidence>
<evidence type="ECO:0000256" key="2">
    <source>
        <dbReference type="ARBA" id="ARBA00022561"/>
    </source>
</evidence>
<accession>A0A6J5MEU4</accession>
<dbReference type="Pfam" id="PF07068">
    <property type="entry name" value="Gp23"/>
    <property type="match status" value="1"/>
</dbReference>
<dbReference type="EMBL" id="LR796421">
    <property type="protein sequence ID" value="CAB4143630.1"/>
    <property type="molecule type" value="Genomic_DNA"/>
</dbReference>
<keyword evidence="2" id="KW-0167">Capsid protein</keyword>
<evidence type="ECO:0000313" key="4">
    <source>
        <dbReference type="EMBL" id="CAB4143630.1"/>
    </source>
</evidence>
<organism evidence="4">
    <name type="scientific">uncultured Caudovirales phage</name>
    <dbReference type="NCBI Taxonomy" id="2100421"/>
    <lineage>
        <taxon>Viruses</taxon>
        <taxon>Duplodnaviria</taxon>
        <taxon>Heunggongvirae</taxon>
        <taxon>Uroviricota</taxon>
        <taxon>Caudoviricetes</taxon>
        <taxon>Peduoviridae</taxon>
        <taxon>Maltschvirus</taxon>
        <taxon>Maltschvirus maltsch</taxon>
    </lineage>
</organism>
<sequence>MNLFENMTEPNRGAENRQLIGKWGKSGLLEGLKGEHEKATVSVLLENQAKQLIKEGSANSGGAGTTGGSGFEQWSGVALPLIRRIFAEISAKEFVSVQPMNLPSGLVFYLDFKYGTNKKPFGFAPVSKNQTGTLQGITSQSGVAPSDGLYGAGRFGYSINNKNTAGVYTTTGSTSQGDINYDGNFSASVGGGTAAYKTVAFALPADADAAAVRSFRLFSGSTEIETFPAFTKVAGANIQFVITGSVITTGSFTAAISYSLQPTNDARGDFEVANPRTTNSDQNIDANLNIPEIELQMRSIPVTAKTRKLKASWTPEFAQDLNAYHSIDAEAELTAMLSEYVSMEIDLEILDMLITSAATTDYWSAKVGQEWNSAAAAFQQSQFTGQAYIQGTWYATLGTKLQKVSNQIHAKTLRGGANFLVCSPDVSTILESIPGYAADGDGTKVKYAMGVQKVGALTSRYTVYKNPYMQENTVLMGFRGSQFLETGAVYAPYIPLMLTPLVYDPNNFIPRRGVMTRYAKLVTRPEFYGKVYVGDLNVL</sequence>
<keyword evidence="3" id="KW-0946">Virion</keyword>